<name>A0A8D2P704_ZOSLA</name>
<dbReference type="AlphaFoldDB" id="A0A8D2P704"/>
<proteinExistence type="predicted"/>
<evidence type="ECO:0000313" key="2">
    <source>
        <dbReference type="Ensembl" id="ENSZLMP00000007892.1"/>
    </source>
</evidence>
<accession>A0A8D2P704</accession>
<reference evidence="2" key="1">
    <citation type="submission" date="2025-08" db="UniProtKB">
        <authorList>
            <consortium name="Ensembl"/>
        </authorList>
    </citation>
    <scope>IDENTIFICATION</scope>
</reference>
<evidence type="ECO:0000256" key="1">
    <source>
        <dbReference type="SAM" id="MobiDB-lite"/>
    </source>
</evidence>
<protein>
    <submittedName>
        <fullName evidence="2">Uncharacterized protein</fullName>
    </submittedName>
</protein>
<dbReference type="Proteomes" id="UP000694401">
    <property type="component" value="Unassembled WGS sequence"/>
</dbReference>
<feature type="region of interest" description="Disordered" evidence="1">
    <location>
        <begin position="1"/>
        <end position="23"/>
    </location>
</feature>
<evidence type="ECO:0000313" key="3">
    <source>
        <dbReference type="Proteomes" id="UP000694401"/>
    </source>
</evidence>
<organism evidence="2 3">
    <name type="scientific">Zosterops lateralis melanops</name>
    <dbReference type="NCBI Taxonomy" id="1220523"/>
    <lineage>
        <taxon>Eukaryota</taxon>
        <taxon>Metazoa</taxon>
        <taxon>Chordata</taxon>
        <taxon>Craniata</taxon>
        <taxon>Vertebrata</taxon>
        <taxon>Euteleostomi</taxon>
        <taxon>Archelosauria</taxon>
        <taxon>Archosauria</taxon>
        <taxon>Dinosauria</taxon>
        <taxon>Saurischia</taxon>
        <taxon>Theropoda</taxon>
        <taxon>Coelurosauria</taxon>
        <taxon>Aves</taxon>
        <taxon>Neognathae</taxon>
        <taxon>Neoaves</taxon>
        <taxon>Telluraves</taxon>
        <taxon>Australaves</taxon>
        <taxon>Passeriformes</taxon>
        <taxon>Sylvioidea</taxon>
        <taxon>Zosteropidae</taxon>
        <taxon>Zosterops</taxon>
    </lineage>
</organism>
<reference evidence="2" key="2">
    <citation type="submission" date="2025-09" db="UniProtKB">
        <authorList>
            <consortium name="Ensembl"/>
        </authorList>
    </citation>
    <scope>IDENTIFICATION</scope>
</reference>
<sequence>MSSSGACQRRGGPHHPPRDRAEKCGKSPRLFACSRACFAVAQLQTHSCRICCAAASGTIVQGVLSSWIWQLMLTGAVHTHTEESTGSKSAGVTLPAVTTHISCSLHFWN</sequence>
<keyword evidence="3" id="KW-1185">Reference proteome</keyword>
<dbReference type="Ensembl" id="ENSZLMT00000008115.1">
    <property type="protein sequence ID" value="ENSZLMP00000007892.1"/>
    <property type="gene ID" value="ENSZLMG00000005572.1"/>
</dbReference>